<dbReference type="RefSeq" id="WP_135026304.1">
    <property type="nucleotide sequence ID" value="NZ_MJEL01000009.1"/>
</dbReference>
<accession>A0A5U6BIF8</accession>
<dbReference type="EMBL" id="AAGYBI010000041">
    <property type="protein sequence ID" value="EBT2270756.1"/>
    <property type="molecule type" value="Genomic_DNA"/>
</dbReference>
<organism evidence="1">
    <name type="scientific">Salmonella enterica</name>
    <name type="common">Salmonella choleraesuis</name>
    <dbReference type="NCBI Taxonomy" id="28901"/>
    <lineage>
        <taxon>Bacteria</taxon>
        <taxon>Pseudomonadati</taxon>
        <taxon>Pseudomonadota</taxon>
        <taxon>Gammaproteobacteria</taxon>
        <taxon>Enterobacterales</taxon>
        <taxon>Enterobacteriaceae</taxon>
        <taxon>Salmonella</taxon>
    </lineage>
</organism>
<reference evidence="1" key="1">
    <citation type="submission" date="2018-07" db="EMBL/GenBank/DDBJ databases">
        <authorList>
            <consortium name="PulseNet: The National Subtyping Network for Foodborne Disease Surveillance"/>
            <person name="Tarr C.L."/>
            <person name="Trees E."/>
            <person name="Katz L.S."/>
            <person name="Carleton-Romer H.A."/>
            <person name="Stroika S."/>
            <person name="Kucerova Z."/>
            <person name="Roache K.F."/>
            <person name="Sabol A.L."/>
            <person name="Besser J."/>
            <person name="Gerner-Smidt P."/>
        </authorList>
    </citation>
    <scope>NUCLEOTIDE SEQUENCE</scope>
    <source>
        <strain evidence="1">PNUSAS018280</strain>
    </source>
</reference>
<evidence type="ECO:0008006" key="2">
    <source>
        <dbReference type="Google" id="ProtNLM"/>
    </source>
</evidence>
<evidence type="ECO:0000313" key="1">
    <source>
        <dbReference type="EMBL" id="EBT2270756.1"/>
    </source>
</evidence>
<protein>
    <recommendedName>
        <fullName evidence="2">Mu-like prophage FluMu N-terminal domain-containing protein</fullName>
    </recommendedName>
</protein>
<dbReference type="Gene3D" id="3.40.5.80">
    <property type="match status" value="1"/>
</dbReference>
<name>A0A5U6BIF8_SALER</name>
<sequence>MADIHAPAEQDCDGMATLDVRVTCPRERYWRAGIFFTRGKHTVQATRAQLDTLQEDPCLHVELLATPPQPDDAAASLVDLAGDAGDVLTPAQIRAAVAQLDRNSREHFTADGNPRVAAVSAVLGRRISGTELAAALKGGE</sequence>
<comment type="caution">
    <text evidence="1">The sequence shown here is derived from an EMBL/GenBank/DDBJ whole genome shotgun (WGS) entry which is preliminary data.</text>
</comment>
<dbReference type="AlphaFoldDB" id="A0A5U6BIF8"/>
<gene>
    <name evidence="1" type="ORF">CI531_19965</name>
</gene>
<proteinExistence type="predicted"/>
<dbReference type="SUPFAM" id="SSF160059">
    <property type="entry name" value="PriA/YqbF domain"/>
    <property type="match status" value="1"/>
</dbReference>